<evidence type="ECO:0000313" key="1">
    <source>
        <dbReference type="EMBL" id="MEB3030530.1"/>
    </source>
</evidence>
<accession>A0ABU5XUW7</accession>
<evidence type="ECO:0008006" key="3">
    <source>
        <dbReference type="Google" id="ProtNLM"/>
    </source>
</evidence>
<proteinExistence type="predicted"/>
<name>A0ABU5XUW7_9MYCO</name>
<organism evidence="1 2">
    <name type="scientific">[Mycobacterium] nativiensis</name>
    <dbReference type="NCBI Taxonomy" id="2855503"/>
    <lineage>
        <taxon>Bacteria</taxon>
        <taxon>Bacillati</taxon>
        <taxon>Actinomycetota</taxon>
        <taxon>Actinomycetes</taxon>
        <taxon>Mycobacteriales</taxon>
        <taxon>Mycobacteriaceae</taxon>
        <taxon>Mycolicibacter</taxon>
    </lineage>
</organism>
<dbReference type="Proteomes" id="UP001298593">
    <property type="component" value="Unassembled WGS sequence"/>
</dbReference>
<dbReference type="EMBL" id="JAYJJU010000002">
    <property type="protein sequence ID" value="MEB3030530.1"/>
    <property type="molecule type" value="Genomic_DNA"/>
</dbReference>
<protein>
    <recommendedName>
        <fullName evidence="3">PE-PGRS family protein</fullName>
    </recommendedName>
</protein>
<dbReference type="RefSeq" id="WP_224976572.1">
    <property type="nucleotide sequence ID" value="NZ_JAYJJU010000002.1"/>
</dbReference>
<sequence>MPQLALRPYVTAGIAVAGAGIIAIAPIAPVSSASLPSPAAAAEFHAVQLTDAWSDLFTHTTANLKSISDNTDLTAITQVFSALFTNPLGVITAATDITPTVTTELAPLPATVAVQLPPALELLIANLGSQAIMLNAVHGVIGQLSDPATAGSALLNGPATILDAYLNGQENVSLLGGIINIPVLNGILAPEQNLEIDLNLTKLLDLLGLNNLDLSNLDLTNLLDQLGLGNITLGSLFSELGLATKGIGDLLGNPTLGGLLGDLGLGDLGLGSFSLTGILSGLGLDTNVDLNSLSLDSVLGVFGLNPDINLGLSTLLTDLGFGGLVSTSLGSLLGGLPGGVLAGITNSLNTVLGGLINGLGGLLGPLLGPVLGGVVLTPQNLIDALNAVTVGDLLGGQTLHDSVAGILQALGVTLPTGDLTIGGILEGLGFSASTGELTLSGLLGGLGGGLLDINIGSLLDGLNLGGLLSDLGLSDLNLDLSGIVGDLGNLNLGDLLGDLLPNMDLANISIGSFGGLVTELFETVPQQILDALGG</sequence>
<gene>
    <name evidence="1" type="ORF">KV113_03075</name>
</gene>
<reference evidence="1 2" key="1">
    <citation type="submission" date="2023-12" db="EMBL/GenBank/DDBJ databases">
        <title>Description of new species of Mycobacterium terrae complex isolated from sewage at the Sao Paulo Zoological Park Foundation in Brazil.</title>
        <authorList>
            <person name="Romagnoli C.L."/>
            <person name="Conceicao E.C."/>
            <person name="Machado E."/>
            <person name="Barreto L.B.P.F."/>
            <person name="Sharma A."/>
            <person name="Silva N.M."/>
            <person name="Marques L.E."/>
            <person name="Juliana M.A."/>
            <person name="Lourenco M.C.S."/>
            <person name="Digiampietri L.A."/>
            <person name="Suffys P.N."/>
            <person name="Viana-Niero C."/>
        </authorList>
    </citation>
    <scope>NUCLEOTIDE SEQUENCE [LARGE SCALE GENOMIC DNA]</scope>
    <source>
        <strain evidence="1 2">MYC340</strain>
    </source>
</reference>
<evidence type="ECO:0000313" key="2">
    <source>
        <dbReference type="Proteomes" id="UP001298593"/>
    </source>
</evidence>
<keyword evidence="2" id="KW-1185">Reference proteome</keyword>
<comment type="caution">
    <text evidence="1">The sequence shown here is derived from an EMBL/GenBank/DDBJ whole genome shotgun (WGS) entry which is preliminary data.</text>
</comment>